<keyword evidence="3" id="KW-1185">Reference proteome</keyword>
<accession>A0ABQ9K4H3</accession>
<proteinExistence type="predicted"/>
<comment type="caution">
    <text evidence="2">The sequence shown here is derived from an EMBL/GenBank/DDBJ whole genome shotgun (WGS) entry which is preliminary data.</text>
</comment>
<reference evidence="2" key="1">
    <citation type="journal article" date="2023" name="Insect Mol. Biol.">
        <title>Genome sequencing provides insights into the evolution of gene families encoding plant cell wall-degrading enzymes in longhorned beetles.</title>
        <authorList>
            <person name="Shin N.R."/>
            <person name="Okamura Y."/>
            <person name="Kirsch R."/>
            <person name="Pauchet Y."/>
        </authorList>
    </citation>
    <scope>NUCLEOTIDE SEQUENCE</scope>
    <source>
        <strain evidence="2">MMC_N1</strain>
    </source>
</reference>
<dbReference type="Proteomes" id="UP001162164">
    <property type="component" value="Unassembled WGS sequence"/>
</dbReference>
<gene>
    <name evidence="2" type="ORF">NQ317_008348</name>
</gene>
<feature type="compositionally biased region" description="Basic and acidic residues" evidence="1">
    <location>
        <begin position="159"/>
        <end position="168"/>
    </location>
</feature>
<evidence type="ECO:0000256" key="1">
    <source>
        <dbReference type="SAM" id="MobiDB-lite"/>
    </source>
</evidence>
<dbReference type="EMBL" id="JAPWTJ010000016">
    <property type="protein sequence ID" value="KAJ8985318.1"/>
    <property type="molecule type" value="Genomic_DNA"/>
</dbReference>
<feature type="region of interest" description="Disordered" evidence="1">
    <location>
        <begin position="159"/>
        <end position="185"/>
    </location>
</feature>
<sequence>MMQTGAPLMFGNTANRINGDVSPSKMAIARPLPEKPTLLRIEEKDHPVEKTKKKAITVCENPKATPPVIVNSKSCDTNLQDPVDSKSKPCTLKLRAQSTYDLLLGLDSADLRFMDESSIAAANKLQTEVTISSDKPITSVISDAGIERSHRAEHTLRRAVGHEPDRFDGQSQEGVCQVDRKETEG</sequence>
<evidence type="ECO:0000313" key="3">
    <source>
        <dbReference type="Proteomes" id="UP001162164"/>
    </source>
</evidence>
<organism evidence="2 3">
    <name type="scientific">Molorchus minor</name>
    <dbReference type="NCBI Taxonomy" id="1323400"/>
    <lineage>
        <taxon>Eukaryota</taxon>
        <taxon>Metazoa</taxon>
        <taxon>Ecdysozoa</taxon>
        <taxon>Arthropoda</taxon>
        <taxon>Hexapoda</taxon>
        <taxon>Insecta</taxon>
        <taxon>Pterygota</taxon>
        <taxon>Neoptera</taxon>
        <taxon>Endopterygota</taxon>
        <taxon>Coleoptera</taxon>
        <taxon>Polyphaga</taxon>
        <taxon>Cucujiformia</taxon>
        <taxon>Chrysomeloidea</taxon>
        <taxon>Cerambycidae</taxon>
        <taxon>Lamiinae</taxon>
        <taxon>Monochamini</taxon>
        <taxon>Molorchus</taxon>
    </lineage>
</organism>
<protein>
    <submittedName>
        <fullName evidence="2">Uncharacterized protein</fullName>
    </submittedName>
</protein>
<evidence type="ECO:0000313" key="2">
    <source>
        <dbReference type="EMBL" id="KAJ8985318.1"/>
    </source>
</evidence>
<name>A0ABQ9K4H3_9CUCU</name>